<keyword evidence="1" id="KW-1133">Transmembrane helix</keyword>
<feature type="transmembrane region" description="Helical" evidence="1">
    <location>
        <begin position="40"/>
        <end position="61"/>
    </location>
</feature>
<dbReference type="RefSeq" id="WP_191037589.1">
    <property type="nucleotide sequence ID" value="NZ_JACXAA010000001.1"/>
</dbReference>
<proteinExistence type="predicted"/>
<dbReference type="EMBL" id="JACXAA010000001">
    <property type="protein sequence ID" value="MBD2751968.1"/>
    <property type="molecule type" value="Genomic_DNA"/>
</dbReference>
<evidence type="ECO:0000256" key="1">
    <source>
        <dbReference type="SAM" id="Phobius"/>
    </source>
</evidence>
<feature type="transmembrane region" description="Helical" evidence="1">
    <location>
        <begin position="7"/>
        <end position="28"/>
    </location>
</feature>
<organism evidence="2 3">
    <name type="scientific">Spirosoma validum</name>
    <dbReference type="NCBI Taxonomy" id="2771355"/>
    <lineage>
        <taxon>Bacteria</taxon>
        <taxon>Pseudomonadati</taxon>
        <taxon>Bacteroidota</taxon>
        <taxon>Cytophagia</taxon>
        <taxon>Cytophagales</taxon>
        <taxon>Cytophagaceae</taxon>
        <taxon>Spirosoma</taxon>
    </lineage>
</organism>
<sequence>MNEYGKYISVILPSMLKFLLGPLAGIALKLTWWETMICTIIGMMISVVLFTFLGKVIQDGWQKIRKKEPKRFSKGSRRAVKVYRNFGVIGIACLTPLLFTPIGGTLIATSFKIPPVKIIFWMIVFAVFWGLILTLALYNIPGLQKIL</sequence>
<comment type="caution">
    <text evidence="2">The sequence shown here is derived from an EMBL/GenBank/DDBJ whole genome shotgun (WGS) entry which is preliminary data.</text>
</comment>
<gene>
    <name evidence="2" type="ORF">IC230_03625</name>
</gene>
<feature type="transmembrane region" description="Helical" evidence="1">
    <location>
        <begin position="82"/>
        <end position="106"/>
    </location>
</feature>
<keyword evidence="1" id="KW-0472">Membrane</keyword>
<keyword evidence="3" id="KW-1185">Reference proteome</keyword>
<reference evidence="2" key="1">
    <citation type="submission" date="2020-09" db="EMBL/GenBank/DDBJ databases">
        <authorList>
            <person name="Kim M.K."/>
        </authorList>
    </citation>
    <scope>NUCLEOTIDE SEQUENCE</scope>
    <source>
        <strain evidence="2">BT704</strain>
    </source>
</reference>
<evidence type="ECO:0000313" key="2">
    <source>
        <dbReference type="EMBL" id="MBD2751968.1"/>
    </source>
</evidence>
<feature type="transmembrane region" description="Helical" evidence="1">
    <location>
        <begin position="118"/>
        <end position="138"/>
    </location>
</feature>
<protein>
    <submittedName>
        <fullName evidence="2">Small multi-drug export protein</fullName>
    </submittedName>
</protein>
<accession>A0A927AY94</accession>
<keyword evidence="1" id="KW-0812">Transmembrane</keyword>
<dbReference type="Proteomes" id="UP000653797">
    <property type="component" value="Unassembled WGS sequence"/>
</dbReference>
<dbReference type="AlphaFoldDB" id="A0A927AY94"/>
<name>A0A927AY94_9BACT</name>
<evidence type="ECO:0000313" key="3">
    <source>
        <dbReference type="Proteomes" id="UP000653797"/>
    </source>
</evidence>